<proteinExistence type="inferred from homology"/>
<dbReference type="Proteomes" id="UP000502823">
    <property type="component" value="Unassembled WGS sequence"/>
</dbReference>
<name>A0A6L2PQT1_COPFO</name>
<gene>
    <name evidence="4" type="ORF">Cfor_00364</name>
</gene>
<feature type="domain" description="Saccharopine dehydrogenase NADP binding" evidence="3">
    <location>
        <begin position="153"/>
        <end position="286"/>
    </location>
</feature>
<evidence type="ECO:0000259" key="3">
    <source>
        <dbReference type="Pfam" id="PF03435"/>
    </source>
</evidence>
<dbReference type="GO" id="GO:0005739">
    <property type="term" value="C:mitochondrion"/>
    <property type="evidence" value="ECO:0007669"/>
    <property type="project" value="TreeGrafter"/>
</dbReference>
<keyword evidence="2" id="KW-0472">Membrane</keyword>
<dbReference type="InParanoid" id="A0A6L2PQT1"/>
<evidence type="ECO:0000256" key="1">
    <source>
        <dbReference type="ARBA" id="ARBA00038048"/>
    </source>
</evidence>
<organism evidence="4 5">
    <name type="scientific">Coptotermes formosanus</name>
    <name type="common">Formosan subterranean termite</name>
    <dbReference type="NCBI Taxonomy" id="36987"/>
    <lineage>
        <taxon>Eukaryota</taxon>
        <taxon>Metazoa</taxon>
        <taxon>Ecdysozoa</taxon>
        <taxon>Arthropoda</taxon>
        <taxon>Hexapoda</taxon>
        <taxon>Insecta</taxon>
        <taxon>Pterygota</taxon>
        <taxon>Neoptera</taxon>
        <taxon>Polyneoptera</taxon>
        <taxon>Dictyoptera</taxon>
        <taxon>Blattodea</taxon>
        <taxon>Blattoidea</taxon>
        <taxon>Termitoidae</taxon>
        <taxon>Rhinotermitidae</taxon>
        <taxon>Coptotermes</taxon>
    </lineage>
</organism>
<dbReference type="OrthoDB" id="10268090at2759"/>
<evidence type="ECO:0000256" key="2">
    <source>
        <dbReference type="SAM" id="Phobius"/>
    </source>
</evidence>
<dbReference type="EMBL" id="BLKM01000461">
    <property type="protein sequence ID" value="GFG33930.1"/>
    <property type="molecule type" value="Genomic_DNA"/>
</dbReference>
<dbReference type="AlphaFoldDB" id="A0A6L2PQT1"/>
<dbReference type="PANTHER" id="PTHR12286:SF5">
    <property type="entry name" value="SACCHAROPINE DEHYDROGENASE-LIKE OXIDOREDUCTASE"/>
    <property type="match status" value="1"/>
</dbReference>
<protein>
    <recommendedName>
        <fullName evidence="3">Saccharopine dehydrogenase NADP binding domain-containing protein</fullName>
    </recommendedName>
</protein>
<keyword evidence="2" id="KW-1133">Transmembrane helix</keyword>
<dbReference type="InterPro" id="IPR051276">
    <property type="entry name" value="Saccharopine_DH-like_oxidrdct"/>
</dbReference>
<dbReference type="SUPFAM" id="SSF51735">
    <property type="entry name" value="NAD(P)-binding Rossmann-fold domains"/>
    <property type="match status" value="1"/>
</dbReference>
<dbReference type="PANTHER" id="PTHR12286">
    <property type="entry name" value="SACCHAROPINE DEHYDROGENASE-LIKE OXIDOREDUCTASE"/>
    <property type="match status" value="1"/>
</dbReference>
<accession>A0A6L2PQT1</accession>
<sequence length="571" mass="63654">MVLILTPDIPSTTKITNKISVVSAKSTSGSPPYQTGMLPYLPPSFNVQTVTLFNQQRSYYFRTQINFRTLKSILRELRFALHSHSTSTPSVAPTNECATEYFIQSTDRLAANIDVGIGLDRCCESVCDVNELKLVNVVRELSAMASEGSKLDVIIFGATGFTGKIAVYEIVKLAKEKNITWGISGRNRNKLENVLKEVEEKTDADLAAITVVVADVEDESSLQEMASKARVVVNCVGPYRFYGEPVVRACIASGAHHLDVTAEPQFMERMQLDYHKAAEEKGVYAVCSCGFDSVPADLGTVFLMNKFQGDLNSVESYLEFGPLAPFKGAQGHFGTWESVVYVLAHYNELQSIRQKLFADHLPQFSPKLKLRYLFKNEHVGGWCIPFPNSDRSVALRSQRYFFEHEKLRPAQIQSYIVFKSIFFVLIVSIFALVLLLLSKFQFGRKLLLKYPHVFSGGLMSREGPSEDQMKKSYMNMTLLGEGWKEKLAEPTDQHDSPPNKHIVVKVSGKDAGYGMTCTILLLAAVTILRESDKMPGRGGVYTPGVAFAKTSLLEELDKHGTKFEVLSLKEN</sequence>
<dbReference type="Gene3D" id="3.40.50.720">
    <property type="entry name" value="NAD(P)-binding Rossmann-like Domain"/>
    <property type="match status" value="1"/>
</dbReference>
<keyword evidence="5" id="KW-1185">Reference proteome</keyword>
<dbReference type="InterPro" id="IPR036291">
    <property type="entry name" value="NAD(P)-bd_dom_sf"/>
</dbReference>
<reference evidence="5" key="1">
    <citation type="submission" date="2020-01" db="EMBL/GenBank/DDBJ databases">
        <title>Draft genome sequence of the Termite Coptotermes fromosanus.</title>
        <authorList>
            <person name="Itakura S."/>
            <person name="Yosikawa Y."/>
            <person name="Umezawa K."/>
        </authorList>
    </citation>
    <scope>NUCLEOTIDE SEQUENCE [LARGE SCALE GENOMIC DNA]</scope>
</reference>
<feature type="transmembrane region" description="Helical" evidence="2">
    <location>
        <begin position="416"/>
        <end position="437"/>
    </location>
</feature>
<dbReference type="InterPro" id="IPR005097">
    <property type="entry name" value="Sacchrp_dh_NADP-bd"/>
</dbReference>
<keyword evidence="2" id="KW-0812">Transmembrane</keyword>
<dbReference type="FunFam" id="3.40.50.720:FF:000178">
    <property type="entry name" value="Saccharopine dehydrogenase-like oxidoreductase"/>
    <property type="match status" value="1"/>
</dbReference>
<dbReference type="GO" id="GO:0009247">
    <property type="term" value="P:glycolipid biosynthetic process"/>
    <property type="evidence" value="ECO:0007669"/>
    <property type="project" value="TreeGrafter"/>
</dbReference>
<comment type="caution">
    <text evidence="4">The sequence shown here is derived from an EMBL/GenBank/DDBJ whole genome shotgun (WGS) entry which is preliminary data.</text>
</comment>
<comment type="similarity">
    <text evidence="1">Belongs to the saccharopine dehydrogenase family.</text>
</comment>
<evidence type="ECO:0000313" key="4">
    <source>
        <dbReference type="EMBL" id="GFG33930.1"/>
    </source>
</evidence>
<dbReference type="Pfam" id="PF03435">
    <property type="entry name" value="Sacchrp_dh_NADP"/>
    <property type="match status" value="1"/>
</dbReference>
<evidence type="ECO:0000313" key="5">
    <source>
        <dbReference type="Proteomes" id="UP000502823"/>
    </source>
</evidence>
<dbReference type="GO" id="GO:0005811">
    <property type="term" value="C:lipid droplet"/>
    <property type="evidence" value="ECO:0007669"/>
    <property type="project" value="TreeGrafter"/>
</dbReference>
<dbReference type="GO" id="GO:0005886">
    <property type="term" value="C:plasma membrane"/>
    <property type="evidence" value="ECO:0007669"/>
    <property type="project" value="TreeGrafter"/>
</dbReference>
<dbReference type="FunCoup" id="A0A6L2PQT1">
    <property type="interactions" value="376"/>
</dbReference>